<dbReference type="InterPro" id="IPR000210">
    <property type="entry name" value="BTB/POZ_dom"/>
</dbReference>
<name>A0AAW0AY06_9AGAR</name>
<evidence type="ECO:0000313" key="3">
    <source>
        <dbReference type="Proteomes" id="UP001362999"/>
    </source>
</evidence>
<evidence type="ECO:0000313" key="2">
    <source>
        <dbReference type="EMBL" id="KAK7018450.1"/>
    </source>
</evidence>
<dbReference type="Pfam" id="PF00651">
    <property type="entry name" value="BTB"/>
    <property type="match status" value="1"/>
</dbReference>
<dbReference type="AlphaFoldDB" id="A0AAW0AY06"/>
<dbReference type="InterPro" id="IPR011333">
    <property type="entry name" value="SKP1/BTB/POZ_sf"/>
</dbReference>
<feature type="domain" description="BTB" evidence="1">
    <location>
        <begin position="28"/>
        <end position="101"/>
    </location>
</feature>
<accession>A0AAW0AY06</accession>
<dbReference type="Gene3D" id="3.30.710.10">
    <property type="entry name" value="Potassium Channel Kv1.1, Chain A"/>
    <property type="match status" value="1"/>
</dbReference>
<proteinExistence type="predicted"/>
<comment type="caution">
    <text evidence="2">The sequence shown here is derived from an EMBL/GenBank/DDBJ whole genome shotgun (WGS) entry which is preliminary data.</text>
</comment>
<dbReference type="SMART" id="SM00225">
    <property type="entry name" value="BTB"/>
    <property type="match status" value="1"/>
</dbReference>
<organism evidence="2 3">
    <name type="scientific">Favolaschia claudopus</name>
    <dbReference type="NCBI Taxonomy" id="2862362"/>
    <lineage>
        <taxon>Eukaryota</taxon>
        <taxon>Fungi</taxon>
        <taxon>Dikarya</taxon>
        <taxon>Basidiomycota</taxon>
        <taxon>Agaricomycotina</taxon>
        <taxon>Agaricomycetes</taxon>
        <taxon>Agaricomycetidae</taxon>
        <taxon>Agaricales</taxon>
        <taxon>Marasmiineae</taxon>
        <taxon>Mycenaceae</taxon>
        <taxon>Favolaschia</taxon>
    </lineage>
</organism>
<sequence>MDLSQSAEADRAVAEGPVTQVEDLWFATDMIVIRAEDKAFRVPAGVLAARSSVFRDMISLPPPTNGAENMDGIPIVHLHDSADDVAAFLRAIYDSSFFLPAPAPTDFSVVLGILRLSHKYDVQYLYRRSLEHLRVDGWYAENYDEPDTAHLLDGLSNWNYNPLIPLQVICDAGAVGALWLLPIAYYCLSASSGEDLLPLLDGKFAHTVGKALAARGHLVRVALATHRFPMPDESSCYAPSTCDTARSLVLAQRLDEVSEPRLNPVTPNLEVTTMEKLNARGMCSDCRVVAKAVLSVAATAFWDELPGLFGLPPWAELYAMKRTAMGEDIDGEVRHSDEAQAS</sequence>
<dbReference type="CDD" id="cd18186">
    <property type="entry name" value="BTB_POZ_ZBTB_KLHL-like"/>
    <property type="match status" value="1"/>
</dbReference>
<gene>
    <name evidence="2" type="ORF">R3P38DRAFT_1300477</name>
</gene>
<keyword evidence="3" id="KW-1185">Reference proteome</keyword>
<protein>
    <submittedName>
        <fullName evidence="2">BTB domain-containing protein</fullName>
    </submittedName>
</protein>
<evidence type="ECO:0000259" key="1">
    <source>
        <dbReference type="PROSITE" id="PS50097"/>
    </source>
</evidence>
<dbReference type="Proteomes" id="UP001362999">
    <property type="component" value="Unassembled WGS sequence"/>
</dbReference>
<dbReference type="SUPFAM" id="SSF54695">
    <property type="entry name" value="POZ domain"/>
    <property type="match status" value="1"/>
</dbReference>
<reference evidence="2 3" key="1">
    <citation type="journal article" date="2024" name="J Genomics">
        <title>Draft genome sequencing and assembly of Favolaschia claudopus CIRM-BRFM 2984 isolated from oak limbs.</title>
        <authorList>
            <person name="Navarro D."/>
            <person name="Drula E."/>
            <person name="Chaduli D."/>
            <person name="Cazenave R."/>
            <person name="Ahrendt S."/>
            <person name="Wang J."/>
            <person name="Lipzen A."/>
            <person name="Daum C."/>
            <person name="Barry K."/>
            <person name="Grigoriev I.V."/>
            <person name="Favel A."/>
            <person name="Rosso M.N."/>
            <person name="Martin F."/>
        </authorList>
    </citation>
    <scope>NUCLEOTIDE SEQUENCE [LARGE SCALE GENOMIC DNA]</scope>
    <source>
        <strain evidence="2 3">CIRM-BRFM 2984</strain>
    </source>
</reference>
<dbReference type="PROSITE" id="PS50097">
    <property type="entry name" value="BTB"/>
    <property type="match status" value="1"/>
</dbReference>
<dbReference type="EMBL" id="JAWWNJ010000046">
    <property type="protein sequence ID" value="KAK7018450.1"/>
    <property type="molecule type" value="Genomic_DNA"/>
</dbReference>